<organism evidence="1 2">
    <name type="scientific">Ancylostoma ceylanicum</name>
    <dbReference type="NCBI Taxonomy" id="53326"/>
    <lineage>
        <taxon>Eukaryota</taxon>
        <taxon>Metazoa</taxon>
        <taxon>Ecdysozoa</taxon>
        <taxon>Nematoda</taxon>
        <taxon>Chromadorea</taxon>
        <taxon>Rhabditida</taxon>
        <taxon>Rhabditina</taxon>
        <taxon>Rhabditomorpha</taxon>
        <taxon>Strongyloidea</taxon>
        <taxon>Ancylostomatidae</taxon>
        <taxon>Ancylostomatinae</taxon>
        <taxon>Ancylostoma</taxon>
    </lineage>
</organism>
<comment type="caution">
    <text evidence="1">The sequence shown here is derived from an EMBL/GenBank/DDBJ whole genome shotgun (WGS) entry which is preliminary data.</text>
</comment>
<dbReference type="AlphaFoldDB" id="A0A016WZ18"/>
<sequence>MEQACAMFVRDMIALTISSAFCSDPPASFITPTFCFGESLYDHYLSNRLKFLVCCPLLSQTTLPRRAPSSTAFQQCSILRRVSSNCPVDGFVFCDAAPETNPTTMQIEFFNSTGNVVRTIQRTGTTLTVRVFCFNGQWWVRTAAAANTNVTINTGIRPGVEVASHIRARADPFQPFYHWLKGYVDWFLAGLEWISSRAYMRRNFHSTANALYRKPLFKDFQQDGQVSCSQTGSTGTDQGYVVGTALD</sequence>
<dbReference type="Proteomes" id="UP000024635">
    <property type="component" value="Unassembled WGS sequence"/>
</dbReference>
<dbReference type="OrthoDB" id="5836468at2759"/>
<evidence type="ECO:0000313" key="2">
    <source>
        <dbReference type="Proteomes" id="UP000024635"/>
    </source>
</evidence>
<proteinExistence type="predicted"/>
<name>A0A016WZ18_9BILA</name>
<reference evidence="2" key="1">
    <citation type="journal article" date="2015" name="Nat. Genet.">
        <title>The genome and transcriptome of the zoonotic hookworm Ancylostoma ceylanicum identify infection-specific gene families.</title>
        <authorList>
            <person name="Schwarz E.M."/>
            <person name="Hu Y."/>
            <person name="Antoshechkin I."/>
            <person name="Miller M.M."/>
            <person name="Sternberg P.W."/>
            <person name="Aroian R.V."/>
        </authorList>
    </citation>
    <scope>NUCLEOTIDE SEQUENCE</scope>
    <source>
        <strain evidence="2">HY135</strain>
    </source>
</reference>
<accession>A0A016WZ18</accession>
<keyword evidence="2" id="KW-1185">Reference proteome</keyword>
<gene>
    <name evidence="1" type="primary">Acey_s0441.g1514</name>
    <name evidence="1" type="ORF">Y032_0441g1514</name>
</gene>
<dbReference type="STRING" id="53326.A0A016WZ18"/>
<protein>
    <submittedName>
        <fullName evidence="1">Uncharacterized protein</fullName>
    </submittedName>
</protein>
<dbReference type="EMBL" id="JARK01000041">
    <property type="protein sequence ID" value="EYC45034.1"/>
    <property type="molecule type" value="Genomic_DNA"/>
</dbReference>
<evidence type="ECO:0000313" key="1">
    <source>
        <dbReference type="EMBL" id="EYC45034.1"/>
    </source>
</evidence>